<evidence type="ECO:0000313" key="6">
    <source>
        <dbReference type="Proteomes" id="UP001139311"/>
    </source>
</evidence>
<name>A0A9X1L8L5_9PROT</name>
<dbReference type="PANTHER" id="PTHR12128">
    <property type="entry name" value="DIHYDRODIPICOLINATE SYNTHASE"/>
    <property type="match status" value="1"/>
</dbReference>
<dbReference type="GO" id="GO:0005829">
    <property type="term" value="C:cytosol"/>
    <property type="evidence" value="ECO:0007669"/>
    <property type="project" value="TreeGrafter"/>
</dbReference>
<evidence type="ECO:0000256" key="3">
    <source>
        <dbReference type="PIRNR" id="PIRNR001365"/>
    </source>
</evidence>
<evidence type="ECO:0000256" key="1">
    <source>
        <dbReference type="ARBA" id="ARBA00007592"/>
    </source>
</evidence>
<dbReference type="GO" id="GO:0008840">
    <property type="term" value="F:4-hydroxy-tetrahydrodipicolinate synthase activity"/>
    <property type="evidence" value="ECO:0007669"/>
    <property type="project" value="TreeGrafter"/>
</dbReference>
<dbReference type="InterPro" id="IPR002220">
    <property type="entry name" value="DapA-like"/>
</dbReference>
<reference evidence="5" key="1">
    <citation type="submission" date="2021-10" db="EMBL/GenBank/DDBJ databases">
        <title>Roseicella aerolatum sp. nov., isolated from aerosols of e-waste dismantling site.</title>
        <authorList>
            <person name="Qin T."/>
        </authorList>
    </citation>
    <scope>NUCLEOTIDE SEQUENCE</scope>
    <source>
        <strain evidence="5">GB24</strain>
    </source>
</reference>
<dbReference type="PANTHER" id="PTHR12128:SF66">
    <property type="entry name" value="4-HYDROXY-2-OXOGLUTARATE ALDOLASE, MITOCHONDRIAL"/>
    <property type="match status" value="1"/>
</dbReference>
<dbReference type="EMBL" id="JAJAQI010000024">
    <property type="protein sequence ID" value="MCB4823226.1"/>
    <property type="molecule type" value="Genomic_DNA"/>
</dbReference>
<comment type="similarity">
    <text evidence="1 3">Belongs to the DapA family.</text>
</comment>
<accession>A0A9X1L8L5</accession>
<sequence>MPLDETARGVYVIAPTPFHADGRIDEASTDRMTDAFLEAGCDGMTILGVMGEAPKLDQAEALDLSKRIIRRAARANVIVGVTAPGFAAMRALARGVMEAGAAGVMIAPPPSLRTDDAVAAYFRQAVEAIGEDIPWVLQDYPQLFQVQMTPGIIRRIIAECPSCVMLKHEDWPGLEKISALRGFQAEGSMRRISILCGNGGIFLDFEMERGADGAMTGYAFPDMLVDLVRLSAAGERDAAHDLFDAHLPLIRYELQPGIGLAVRKHVLRRRGIIASDAQRKPGSALSAKAVQEVEYLLARVGRHDPRARLAPL</sequence>
<protein>
    <submittedName>
        <fullName evidence="5">Dihydrodipicolinate synthase family protein</fullName>
    </submittedName>
</protein>
<evidence type="ECO:0000256" key="2">
    <source>
        <dbReference type="ARBA" id="ARBA00023239"/>
    </source>
</evidence>
<dbReference type="SUPFAM" id="SSF51569">
    <property type="entry name" value="Aldolase"/>
    <property type="match status" value="1"/>
</dbReference>
<dbReference type="AlphaFoldDB" id="A0A9X1L8L5"/>
<dbReference type="Pfam" id="PF00701">
    <property type="entry name" value="DHDPS"/>
    <property type="match status" value="1"/>
</dbReference>
<dbReference type="InterPro" id="IPR013785">
    <property type="entry name" value="Aldolase_TIM"/>
</dbReference>
<organism evidence="5 6">
    <name type="scientific">Roseicella aerolata</name>
    <dbReference type="NCBI Taxonomy" id="2883479"/>
    <lineage>
        <taxon>Bacteria</taxon>
        <taxon>Pseudomonadati</taxon>
        <taxon>Pseudomonadota</taxon>
        <taxon>Alphaproteobacteria</taxon>
        <taxon>Acetobacterales</taxon>
        <taxon>Roseomonadaceae</taxon>
        <taxon>Roseicella</taxon>
    </lineage>
</organism>
<comment type="caution">
    <text evidence="5">The sequence shown here is derived from an EMBL/GenBank/DDBJ whole genome shotgun (WGS) entry which is preliminary data.</text>
</comment>
<gene>
    <name evidence="5" type="ORF">LHA35_15940</name>
</gene>
<dbReference type="Gene3D" id="3.20.20.70">
    <property type="entry name" value="Aldolase class I"/>
    <property type="match status" value="1"/>
</dbReference>
<keyword evidence="6" id="KW-1185">Reference proteome</keyword>
<proteinExistence type="inferred from homology"/>
<dbReference type="CDD" id="cd00408">
    <property type="entry name" value="DHDPS-like"/>
    <property type="match status" value="1"/>
</dbReference>
<dbReference type="PIRSF" id="PIRSF001365">
    <property type="entry name" value="DHDPS"/>
    <property type="match status" value="1"/>
</dbReference>
<dbReference type="SMART" id="SM01130">
    <property type="entry name" value="DHDPS"/>
    <property type="match status" value="1"/>
</dbReference>
<dbReference type="Proteomes" id="UP001139311">
    <property type="component" value="Unassembled WGS sequence"/>
</dbReference>
<feature type="binding site" evidence="4">
    <location>
        <position position="215"/>
    </location>
    <ligand>
        <name>pyruvate</name>
        <dbReference type="ChEBI" id="CHEBI:15361"/>
    </ligand>
</feature>
<evidence type="ECO:0000256" key="4">
    <source>
        <dbReference type="PIRSR" id="PIRSR001365-2"/>
    </source>
</evidence>
<evidence type="ECO:0000313" key="5">
    <source>
        <dbReference type="EMBL" id="MCB4823226.1"/>
    </source>
</evidence>
<keyword evidence="2 3" id="KW-0456">Lyase</keyword>
<dbReference type="RefSeq" id="WP_226609672.1">
    <property type="nucleotide sequence ID" value="NZ_JAJAQI010000024.1"/>
</dbReference>